<protein>
    <submittedName>
        <fullName evidence="7">General transcription and DNA repair factor IIH helicase subunit XPB (Trinotate prediction)</fullName>
    </submittedName>
</protein>
<dbReference type="EMBL" id="GHBR01000183">
    <property type="protein sequence ID" value="NDJ95778.1"/>
    <property type="molecule type" value="Transcribed_RNA"/>
</dbReference>
<dbReference type="GO" id="GO:0005524">
    <property type="term" value="F:ATP binding"/>
    <property type="evidence" value="ECO:0007669"/>
    <property type="project" value="UniProtKB-KW"/>
</dbReference>
<dbReference type="GO" id="GO:0000112">
    <property type="term" value="C:nucleotide-excision repair factor 3 complex"/>
    <property type="evidence" value="ECO:0007669"/>
    <property type="project" value="TreeGrafter"/>
</dbReference>
<evidence type="ECO:0000256" key="3">
    <source>
        <dbReference type="ARBA" id="ARBA00022806"/>
    </source>
</evidence>
<dbReference type="PANTHER" id="PTHR11274:SF0">
    <property type="entry name" value="GENERAL TRANSCRIPTION AND DNA REPAIR FACTOR IIH HELICASE SUBUNIT XPB"/>
    <property type="match status" value="1"/>
</dbReference>
<dbReference type="GO" id="GO:0016787">
    <property type="term" value="F:hydrolase activity"/>
    <property type="evidence" value="ECO:0007669"/>
    <property type="project" value="UniProtKB-KW"/>
</dbReference>
<dbReference type="AlphaFoldDB" id="A0A6B2FWA8"/>
<dbReference type="Pfam" id="PF13625">
    <property type="entry name" value="Helicase_C_3"/>
    <property type="match status" value="1"/>
</dbReference>
<keyword evidence="3 7" id="KW-0347">Helicase</keyword>
<keyword evidence="1" id="KW-0547">Nucleotide-binding</keyword>
<dbReference type="GO" id="GO:0005675">
    <property type="term" value="C:transcription factor TFIIH holo complex"/>
    <property type="evidence" value="ECO:0007669"/>
    <property type="project" value="TreeGrafter"/>
</dbReference>
<dbReference type="PANTHER" id="PTHR11274">
    <property type="entry name" value="RAD25/XP-B DNA REPAIR HELICASE"/>
    <property type="match status" value="1"/>
</dbReference>
<evidence type="ECO:0000256" key="2">
    <source>
        <dbReference type="ARBA" id="ARBA00022801"/>
    </source>
</evidence>
<feature type="compositionally biased region" description="Low complexity" evidence="5">
    <location>
        <begin position="1"/>
        <end position="13"/>
    </location>
</feature>
<dbReference type="GO" id="GO:0097550">
    <property type="term" value="C:transcription preinitiation complex"/>
    <property type="evidence" value="ECO:0007669"/>
    <property type="project" value="TreeGrafter"/>
</dbReference>
<evidence type="ECO:0000313" key="7">
    <source>
        <dbReference type="EMBL" id="NDJ95778.1"/>
    </source>
</evidence>
<dbReference type="InterPro" id="IPR050615">
    <property type="entry name" value="ATP-dep_DNA_Helicase"/>
</dbReference>
<name>A0A6B2FWA8_MYXSQ</name>
<sequence length="150" mass="17061">MNRSRNSKSQSKNNKIEESPNHAEDTEALLPSSAGRTILYNFKKNDFGAKDFTADLTLKSDHESRPLWVTPEGHIFLEAFSPVYIHAHDFLITISEPLSRPEFIHEYKLTAYSLYAAVSVGLETNDIIEYLSRLSKTNIPTAIIQFIQVF</sequence>
<accession>A0A6B2FWA8</accession>
<dbReference type="InterPro" id="IPR032830">
    <property type="entry name" value="XPB/Ssl2_N"/>
</dbReference>
<proteinExistence type="predicted"/>
<dbReference type="GO" id="GO:0006367">
    <property type="term" value="P:transcription initiation at RNA polymerase II promoter"/>
    <property type="evidence" value="ECO:0007669"/>
    <property type="project" value="TreeGrafter"/>
</dbReference>
<keyword evidence="2" id="KW-0378">Hydrolase</keyword>
<evidence type="ECO:0000259" key="6">
    <source>
        <dbReference type="Pfam" id="PF13625"/>
    </source>
</evidence>
<feature type="region of interest" description="Disordered" evidence="5">
    <location>
        <begin position="1"/>
        <end position="28"/>
    </location>
</feature>
<reference evidence="7" key="1">
    <citation type="submission" date="2018-11" db="EMBL/GenBank/DDBJ databases">
        <title>Myxobolus squamalis genome and transcriptome.</title>
        <authorList>
            <person name="Yahalomi D."/>
            <person name="Atkinson S.D."/>
            <person name="Neuhof M."/>
            <person name="Chang E.S."/>
            <person name="Philippe H."/>
            <person name="Cartwright P."/>
            <person name="Bartholomew J.L."/>
            <person name="Huchon D."/>
        </authorList>
    </citation>
    <scope>NUCLEOTIDE SEQUENCE</scope>
    <source>
        <strain evidence="7">71B08</strain>
        <tissue evidence="7">Whole</tissue>
    </source>
</reference>
<organism evidence="7">
    <name type="scientific">Myxobolus squamalis</name>
    <name type="common">Myxosporean</name>
    <dbReference type="NCBI Taxonomy" id="59785"/>
    <lineage>
        <taxon>Eukaryota</taxon>
        <taxon>Metazoa</taxon>
        <taxon>Cnidaria</taxon>
        <taxon>Myxozoa</taxon>
        <taxon>Myxosporea</taxon>
        <taxon>Bivalvulida</taxon>
        <taxon>Platysporina</taxon>
        <taxon>Myxobolidae</taxon>
        <taxon>Myxobolus</taxon>
    </lineage>
</organism>
<evidence type="ECO:0000256" key="1">
    <source>
        <dbReference type="ARBA" id="ARBA00022741"/>
    </source>
</evidence>
<feature type="domain" description="Helicase XPB/Ssl2 N-terminal" evidence="6">
    <location>
        <begin position="67"/>
        <end position="148"/>
    </location>
</feature>
<evidence type="ECO:0000256" key="4">
    <source>
        <dbReference type="ARBA" id="ARBA00022840"/>
    </source>
</evidence>
<dbReference type="GO" id="GO:0043138">
    <property type="term" value="F:3'-5' DNA helicase activity"/>
    <property type="evidence" value="ECO:0007669"/>
    <property type="project" value="TreeGrafter"/>
</dbReference>
<feature type="compositionally biased region" description="Basic and acidic residues" evidence="5">
    <location>
        <begin position="14"/>
        <end position="25"/>
    </location>
</feature>
<evidence type="ECO:0000256" key="5">
    <source>
        <dbReference type="SAM" id="MobiDB-lite"/>
    </source>
</evidence>
<keyword evidence="4" id="KW-0067">ATP-binding</keyword>